<gene>
    <name evidence="1" type="ORF">F2P56_035387</name>
</gene>
<dbReference type="PANTHER" id="PTHR33116:SF86">
    <property type="entry name" value="REVERSE TRANSCRIPTASE DOMAIN-CONTAINING PROTEIN"/>
    <property type="match status" value="1"/>
</dbReference>
<sequence>MLNLEKTTIIFGKNTTKVTQKYIQSIVGMRSAMTYKRYIGLPSVVGRDRSKSFQEILDNIRLRISNHSVKMLTQAGMEIFIEAVVQAFPTNIMSVFKLLNSLLKSINSVIQNFWWWQQEKENKIHWVSWKLMGKLDILWKQAPVGGFVMGVMSIYGKWLGHSAPSKVFSPIKKLDCEATMANLIKPNSKQWKFDLVQEIFEQREANIILKTPINTMNSRDIIIL</sequence>
<protein>
    <submittedName>
        <fullName evidence="1">Uncharacterized protein</fullName>
    </submittedName>
</protein>
<evidence type="ECO:0000313" key="1">
    <source>
        <dbReference type="EMBL" id="KAF5442764.1"/>
    </source>
</evidence>
<proteinExistence type="predicted"/>
<accession>A0A833WSM2</accession>
<dbReference type="Gramene" id="Jr16_06200_p1">
    <property type="protein sequence ID" value="cds.Jr16_06200_p1"/>
    <property type="gene ID" value="Jr16_06200"/>
</dbReference>
<organism evidence="1 2">
    <name type="scientific">Juglans regia</name>
    <name type="common">English walnut</name>
    <dbReference type="NCBI Taxonomy" id="51240"/>
    <lineage>
        <taxon>Eukaryota</taxon>
        <taxon>Viridiplantae</taxon>
        <taxon>Streptophyta</taxon>
        <taxon>Embryophyta</taxon>
        <taxon>Tracheophyta</taxon>
        <taxon>Spermatophyta</taxon>
        <taxon>Magnoliopsida</taxon>
        <taxon>eudicotyledons</taxon>
        <taxon>Gunneridae</taxon>
        <taxon>Pentapetalae</taxon>
        <taxon>rosids</taxon>
        <taxon>fabids</taxon>
        <taxon>Fagales</taxon>
        <taxon>Juglandaceae</taxon>
        <taxon>Juglans</taxon>
    </lineage>
</organism>
<dbReference type="EMBL" id="LIHL02000016">
    <property type="protein sequence ID" value="KAF5442764.1"/>
    <property type="molecule type" value="Genomic_DNA"/>
</dbReference>
<dbReference type="Proteomes" id="UP000619265">
    <property type="component" value="Unassembled WGS sequence"/>
</dbReference>
<dbReference type="AlphaFoldDB" id="A0A833WSM2"/>
<reference evidence="1" key="1">
    <citation type="submission" date="2015-10" db="EMBL/GenBank/DDBJ databases">
        <authorList>
            <person name="Martinez-Garcia P.J."/>
            <person name="Crepeau M.W."/>
            <person name="Puiu D."/>
            <person name="Gonzalez-Ibeas D."/>
            <person name="Whalen J."/>
            <person name="Stevens K."/>
            <person name="Paul R."/>
            <person name="Butterfield T."/>
            <person name="Britton M."/>
            <person name="Reagan R."/>
            <person name="Chakraborty S."/>
            <person name="Walawage S.L."/>
            <person name="Vasquez-Gross H.A."/>
            <person name="Cardeno C."/>
            <person name="Famula R."/>
            <person name="Pratt K."/>
            <person name="Kuruganti S."/>
            <person name="Aradhya M.K."/>
            <person name="Leslie C.A."/>
            <person name="Dandekar A.M."/>
            <person name="Salzberg S.L."/>
            <person name="Wegrzyn J.L."/>
            <person name="Langley C.H."/>
            <person name="Neale D.B."/>
        </authorList>
    </citation>
    <scope>NUCLEOTIDE SEQUENCE</scope>
    <source>
        <tissue evidence="1">Leaves</tissue>
    </source>
</reference>
<evidence type="ECO:0000313" key="2">
    <source>
        <dbReference type="Proteomes" id="UP000619265"/>
    </source>
</evidence>
<comment type="caution">
    <text evidence="1">The sequence shown here is derived from an EMBL/GenBank/DDBJ whole genome shotgun (WGS) entry which is preliminary data.</text>
</comment>
<reference evidence="1" key="2">
    <citation type="submission" date="2020-03" db="EMBL/GenBank/DDBJ databases">
        <title>Walnut 2.0.</title>
        <authorList>
            <person name="Marrano A."/>
            <person name="Britton M."/>
            <person name="Zimin A.V."/>
            <person name="Zaini P.A."/>
            <person name="Workman R."/>
            <person name="Puiu D."/>
            <person name="Bianco L."/>
            <person name="Allen B.J."/>
            <person name="Troggio M."/>
            <person name="Leslie C.A."/>
            <person name="Timp W."/>
            <person name="Dendekar A."/>
            <person name="Salzberg S.L."/>
            <person name="Neale D.B."/>
        </authorList>
    </citation>
    <scope>NUCLEOTIDE SEQUENCE</scope>
    <source>
        <tissue evidence="1">Leaves</tissue>
    </source>
</reference>
<dbReference type="PANTHER" id="PTHR33116">
    <property type="entry name" value="REVERSE TRANSCRIPTASE ZINC-BINDING DOMAIN-CONTAINING PROTEIN-RELATED-RELATED"/>
    <property type="match status" value="1"/>
</dbReference>
<name>A0A833WSM2_JUGRE</name>